<keyword evidence="6" id="KW-0675">Receptor</keyword>
<dbReference type="PANTHER" id="PTHR24241:SF76">
    <property type="entry name" value="NEUROPEPTIDE SIFAMIDE RECEPTOR"/>
    <property type="match status" value="1"/>
</dbReference>
<evidence type="ECO:0000256" key="7">
    <source>
        <dbReference type="SAM" id="Phobius"/>
    </source>
</evidence>
<dbReference type="SUPFAM" id="SSF81321">
    <property type="entry name" value="Family A G protein-coupled receptor-like"/>
    <property type="match status" value="1"/>
</dbReference>
<feature type="transmembrane region" description="Helical" evidence="7">
    <location>
        <begin position="29"/>
        <end position="50"/>
    </location>
</feature>
<evidence type="ECO:0000256" key="5">
    <source>
        <dbReference type="ARBA" id="ARBA00023136"/>
    </source>
</evidence>
<dbReference type="Proteomes" id="UP000694888">
    <property type="component" value="Unplaced"/>
</dbReference>
<reference evidence="10" key="1">
    <citation type="submission" date="2025-08" db="UniProtKB">
        <authorList>
            <consortium name="RefSeq"/>
        </authorList>
    </citation>
    <scope>IDENTIFICATION</scope>
</reference>
<dbReference type="PANTHER" id="PTHR24241">
    <property type="entry name" value="NEUROPEPTIDE RECEPTOR-RELATED G-PROTEIN COUPLED RECEPTOR"/>
    <property type="match status" value="1"/>
</dbReference>
<dbReference type="Gene3D" id="1.20.1070.10">
    <property type="entry name" value="Rhodopsin 7-helix transmembrane proteins"/>
    <property type="match status" value="1"/>
</dbReference>
<evidence type="ECO:0000256" key="1">
    <source>
        <dbReference type="ARBA" id="ARBA00004651"/>
    </source>
</evidence>
<protein>
    <submittedName>
        <fullName evidence="10">QRFP-like peptide receptor</fullName>
    </submittedName>
</protein>
<evidence type="ECO:0000256" key="3">
    <source>
        <dbReference type="ARBA" id="ARBA00022692"/>
    </source>
</evidence>
<dbReference type="Pfam" id="PF00001">
    <property type="entry name" value="7tm_1"/>
    <property type="match status" value="1"/>
</dbReference>
<organism evidence="9 10">
    <name type="scientific">Aplysia californica</name>
    <name type="common">California sea hare</name>
    <dbReference type="NCBI Taxonomy" id="6500"/>
    <lineage>
        <taxon>Eukaryota</taxon>
        <taxon>Metazoa</taxon>
        <taxon>Spiralia</taxon>
        <taxon>Lophotrochozoa</taxon>
        <taxon>Mollusca</taxon>
        <taxon>Gastropoda</taxon>
        <taxon>Heterobranchia</taxon>
        <taxon>Euthyneura</taxon>
        <taxon>Tectipleura</taxon>
        <taxon>Aplysiida</taxon>
        <taxon>Aplysioidea</taxon>
        <taxon>Aplysiidae</taxon>
        <taxon>Aplysia</taxon>
    </lineage>
</organism>
<evidence type="ECO:0000313" key="9">
    <source>
        <dbReference type="Proteomes" id="UP000694888"/>
    </source>
</evidence>
<keyword evidence="4 7" id="KW-1133">Transmembrane helix</keyword>
<dbReference type="PROSITE" id="PS50262">
    <property type="entry name" value="G_PROTEIN_RECEP_F1_2"/>
    <property type="match status" value="1"/>
</dbReference>
<evidence type="ECO:0000256" key="2">
    <source>
        <dbReference type="ARBA" id="ARBA00022475"/>
    </source>
</evidence>
<feature type="transmembrane region" description="Helical" evidence="7">
    <location>
        <begin position="77"/>
        <end position="100"/>
    </location>
</feature>
<name>A0ABM0K6Q7_APLCA</name>
<evidence type="ECO:0000256" key="4">
    <source>
        <dbReference type="ARBA" id="ARBA00022989"/>
    </source>
</evidence>
<dbReference type="InterPro" id="IPR017452">
    <property type="entry name" value="GPCR_Rhodpsn_7TM"/>
</dbReference>
<keyword evidence="3 7" id="KW-0812">Transmembrane</keyword>
<feature type="domain" description="G-protein coupled receptors family 1 profile" evidence="8">
    <location>
        <begin position="1"/>
        <end position="97"/>
    </location>
</feature>
<dbReference type="InterPro" id="IPR000276">
    <property type="entry name" value="GPCR_Rhodpsn"/>
</dbReference>
<comment type="subcellular location">
    <subcellularLocation>
        <location evidence="1">Cell membrane</location>
        <topology evidence="1">Multi-pass membrane protein</topology>
    </subcellularLocation>
</comment>
<dbReference type="GeneID" id="101859522"/>
<dbReference type="PRINTS" id="PR00237">
    <property type="entry name" value="GPCRRHODOPSN"/>
</dbReference>
<keyword evidence="5 7" id="KW-0472">Membrane</keyword>
<proteinExistence type="predicted"/>
<evidence type="ECO:0000259" key="8">
    <source>
        <dbReference type="PROSITE" id="PS50262"/>
    </source>
</evidence>
<feature type="non-terminal residue" evidence="10">
    <location>
        <position position="131"/>
    </location>
</feature>
<gene>
    <name evidence="10" type="primary">LOC101859522</name>
</gene>
<keyword evidence="2" id="KW-1003">Cell membrane</keyword>
<keyword evidence="9" id="KW-1185">Reference proteome</keyword>
<dbReference type="RefSeq" id="XP_005110037.2">
    <property type="nucleotide sequence ID" value="XM_005109980.2"/>
</dbReference>
<evidence type="ECO:0000313" key="10">
    <source>
        <dbReference type="RefSeq" id="XP_005110037.2"/>
    </source>
</evidence>
<evidence type="ECO:0000256" key="6">
    <source>
        <dbReference type="ARBA" id="ARBA00023170"/>
    </source>
</evidence>
<sequence>MVYIFLHIRRRLWSSAVVVTTNVRKKRAVVRFLAIAILIFIFCWLPFYTLDIVTDSVKLMMDEEKAEALENGEVYNVTKFCVIILAFSNSLLNPFIYAFFNKNFINEARTICRGSRLRCFSVNRVGPGADS</sequence>
<accession>A0ABM0K6Q7</accession>